<evidence type="ECO:0000313" key="2">
    <source>
        <dbReference type="EMBL" id="SVD50875.1"/>
    </source>
</evidence>
<accession>A0A382VXW7</accession>
<dbReference type="SUPFAM" id="SSF51905">
    <property type="entry name" value="FAD/NAD(P)-binding domain"/>
    <property type="match status" value="1"/>
</dbReference>
<name>A0A382VXW7_9ZZZZ</name>
<dbReference type="Gene3D" id="3.30.9.10">
    <property type="entry name" value="D-Amino Acid Oxidase, subunit A, domain 2"/>
    <property type="match status" value="1"/>
</dbReference>
<organism evidence="2">
    <name type="scientific">marine metagenome</name>
    <dbReference type="NCBI Taxonomy" id="408172"/>
    <lineage>
        <taxon>unclassified sequences</taxon>
        <taxon>metagenomes</taxon>
        <taxon>ecological metagenomes</taxon>
    </lineage>
</organism>
<dbReference type="Gene3D" id="3.50.50.60">
    <property type="entry name" value="FAD/NAD(P)-binding domain"/>
    <property type="match status" value="1"/>
</dbReference>
<dbReference type="InterPro" id="IPR036188">
    <property type="entry name" value="FAD/NAD-bd_sf"/>
</dbReference>
<protein>
    <recommendedName>
        <fullName evidence="1">FAD dependent oxidoreductase domain-containing protein</fullName>
    </recommendedName>
</protein>
<feature type="domain" description="FAD dependent oxidoreductase" evidence="1">
    <location>
        <begin position="1"/>
        <end position="262"/>
    </location>
</feature>
<dbReference type="InterPro" id="IPR006076">
    <property type="entry name" value="FAD-dep_OxRdtase"/>
</dbReference>
<reference evidence="2" key="1">
    <citation type="submission" date="2018-05" db="EMBL/GenBank/DDBJ databases">
        <authorList>
            <person name="Lanie J.A."/>
            <person name="Ng W.-L."/>
            <person name="Kazmierczak K.M."/>
            <person name="Andrzejewski T.M."/>
            <person name="Davidsen T.M."/>
            <person name="Wayne K.J."/>
            <person name="Tettelin H."/>
            <person name="Glass J.I."/>
            <person name="Rusch D."/>
            <person name="Podicherti R."/>
            <person name="Tsui H.-C.T."/>
            <person name="Winkler M.E."/>
        </authorList>
    </citation>
    <scope>NUCLEOTIDE SEQUENCE</scope>
</reference>
<dbReference type="AlphaFoldDB" id="A0A382VXW7"/>
<gene>
    <name evidence="2" type="ORF">METZ01_LOCUS403729</name>
</gene>
<dbReference type="Pfam" id="PF01266">
    <property type="entry name" value="DAO"/>
    <property type="match status" value="1"/>
</dbReference>
<evidence type="ECO:0000259" key="1">
    <source>
        <dbReference type="Pfam" id="PF01266"/>
    </source>
</evidence>
<feature type="non-terminal residue" evidence="2">
    <location>
        <position position="1"/>
    </location>
</feature>
<proteinExistence type="predicted"/>
<dbReference type="EMBL" id="UINC01155170">
    <property type="protein sequence ID" value="SVD50875.1"/>
    <property type="molecule type" value="Genomic_DNA"/>
</dbReference>
<sequence>SGASGGPGRRGVRANGRDVRELPLMKMAYDIWPELHNDLDTNPFFERTGNLLLIEREQDLKSAPARVWLQQQQGIPSEFLSCDELREMEPELDQRVKAAIFCEKDGVCDHAAVTKAFENKSREFGAQIDENCVAVSLEIQNGRVKEVITNMEEHIQVTGTLFVLSNSTVSDLIENHCGFHLPVWNECLQVLITEPIDNFFLKRLVGHAHRTISLKAENENRVMISGGWHGLWDESLCKGEIIQSSVDGNMAEAICLYPALENAIVSLVDCNHLETMSIDNVP</sequence>
<feature type="non-terminal residue" evidence="2">
    <location>
        <position position="282"/>
    </location>
</feature>